<keyword evidence="2" id="KW-1185">Reference proteome</keyword>
<gene>
    <name evidence="1" type="ORF">RPERSI_LOCUS21754</name>
</gene>
<comment type="caution">
    <text evidence="1">The sequence shown here is derived from an EMBL/GenBank/DDBJ whole genome shotgun (WGS) entry which is preliminary data.</text>
</comment>
<reference evidence="1" key="1">
    <citation type="submission" date="2021-06" db="EMBL/GenBank/DDBJ databases">
        <authorList>
            <person name="Kallberg Y."/>
            <person name="Tangrot J."/>
            <person name="Rosling A."/>
        </authorList>
    </citation>
    <scope>NUCLEOTIDE SEQUENCE</scope>
    <source>
        <strain evidence="1">MA461A</strain>
    </source>
</reference>
<evidence type="ECO:0000313" key="2">
    <source>
        <dbReference type="Proteomes" id="UP000789920"/>
    </source>
</evidence>
<feature type="non-terminal residue" evidence="1">
    <location>
        <position position="236"/>
    </location>
</feature>
<dbReference type="EMBL" id="CAJVQC010064503">
    <property type="protein sequence ID" value="CAG8804619.1"/>
    <property type="molecule type" value="Genomic_DNA"/>
</dbReference>
<sequence length="236" mass="25830">MSTSIPPEIFQNIFKDLDTDSLYSVILVNRIWCSNAISILWQNPLEILYQNDDSEYFETNVKSIIKTYISCLPKESKLMLSFTDLWFLANTSNSKNNTVILETGISPFRVGASISHVDEKLFNSSDFLMTFEQVLGRTLEDSIAAGGSEGGKEKAIGPKLLAILETLGYPTPNNPNPYRPSLAFPQSSSTESCSSSHCTKAESSPDLPDLPDLPDSTVGGLSSSSNSLSMFNMASM</sequence>
<name>A0ACA9RQW3_9GLOM</name>
<protein>
    <submittedName>
        <fullName evidence="1">15109_t:CDS:1</fullName>
    </submittedName>
</protein>
<organism evidence="1 2">
    <name type="scientific">Racocetra persica</name>
    <dbReference type="NCBI Taxonomy" id="160502"/>
    <lineage>
        <taxon>Eukaryota</taxon>
        <taxon>Fungi</taxon>
        <taxon>Fungi incertae sedis</taxon>
        <taxon>Mucoromycota</taxon>
        <taxon>Glomeromycotina</taxon>
        <taxon>Glomeromycetes</taxon>
        <taxon>Diversisporales</taxon>
        <taxon>Gigasporaceae</taxon>
        <taxon>Racocetra</taxon>
    </lineage>
</organism>
<evidence type="ECO:0000313" key="1">
    <source>
        <dbReference type="EMBL" id="CAG8804619.1"/>
    </source>
</evidence>
<accession>A0ACA9RQW3</accession>
<proteinExistence type="predicted"/>
<dbReference type="Proteomes" id="UP000789920">
    <property type="component" value="Unassembled WGS sequence"/>
</dbReference>